<accession>A0A8B6X843</accession>
<protein>
    <submittedName>
        <fullName evidence="9">Rhombosortase</fullName>
        <ecNumber evidence="9">3.4.21.-</ecNumber>
    </submittedName>
</protein>
<dbReference type="GO" id="GO:0004252">
    <property type="term" value="F:serine-type endopeptidase activity"/>
    <property type="evidence" value="ECO:0007669"/>
    <property type="project" value="InterPro"/>
</dbReference>
<feature type="transmembrane region" description="Helical" evidence="5">
    <location>
        <begin position="191"/>
        <end position="208"/>
    </location>
</feature>
<evidence type="ECO:0000259" key="7">
    <source>
        <dbReference type="Pfam" id="PF01694"/>
    </source>
</evidence>
<keyword evidence="4 5" id="KW-0472">Membrane</keyword>
<name>A0A8B6X843_9BURK</name>
<proteinExistence type="predicted"/>
<keyword evidence="3 5" id="KW-1133">Transmembrane helix</keyword>
<keyword evidence="2 5" id="KW-0812">Transmembrane</keyword>
<reference evidence="9" key="1">
    <citation type="journal article" date="2011" name="PLoS ONE">
        <title>GlyGly-CTERM and rhombosortase: a C-terminal protein processing signal in a many-to-one pairing with a rhomboid family intramembrane serine protease.</title>
        <authorList>
            <person name="Haft D.H."/>
            <person name="Varghese N."/>
        </authorList>
    </citation>
    <scope>NUCLEOTIDE SEQUENCE</scope>
</reference>
<evidence type="ECO:0000256" key="2">
    <source>
        <dbReference type="ARBA" id="ARBA00022692"/>
    </source>
</evidence>
<feature type="transmembrane region" description="Helical" evidence="5">
    <location>
        <begin position="56"/>
        <end position="77"/>
    </location>
</feature>
<evidence type="ECO:0000313" key="8">
    <source>
        <dbReference type="Proteomes" id="UP000675920"/>
    </source>
</evidence>
<evidence type="ECO:0000256" key="1">
    <source>
        <dbReference type="ARBA" id="ARBA00004141"/>
    </source>
</evidence>
<reference evidence="9" key="4">
    <citation type="submission" date="2025-08" db="UniProtKB">
        <authorList>
            <consortium name="RefSeq"/>
        </authorList>
    </citation>
    <scope>IDENTIFICATION</scope>
</reference>
<feature type="transmembrane region" description="Helical" evidence="5">
    <location>
        <begin position="112"/>
        <end position="132"/>
    </location>
</feature>
<dbReference type="GO" id="GO:0016020">
    <property type="term" value="C:membrane"/>
    <property type="evidence" value="ECO:0007669"/>
    <property type="project" value="UniProtKB-SubCell"/>
</dbReference>
<dbReference type="InterPro" id="IPR023826">
    <property type="entry name" value="Rhom-like_SP_proteobac"/>
</dbReference>
<dbReference type="AlphaFoldDB" id="A0A8B6X843"/>
<feature type="signal peptide" evidence="6">
    <location>
        <begin position="1"/>
        <end position="30"/>
    </location>
</feature>
<sequence length="222" mass="23912">MHPHPDTTASALRRASAACLFIAACVCAMAQSAGPGLRYTRSEVLHGAWWELLTASWVHLGWLHLLLNLAGLGVVLMMFARVVRPWRQLSVLAACGFLGCALLLAGAPRVGWYLGLSGALHGLFAANSVILLRLPDPARWRQVASVRSRFEHWLHGPGFGWVLLAGLAIKITTDMLLRIQGPGWIGGPVEPTGHLTGALAGLGVGWLARPRKTRRARYPATG</sequence>
<feature type="domain" description="Peptidase S54 rhomboid" evidence="7">
    <location>
        <begin position="47"/>
        <end position="209"/>
    </location>
</feature>
<dbReference type="RefSeq" id="WP_051377894.1">
    <property type="nucleotide sequence ID" value="NZ_AXWS01000007.1"/>
</dbReference>
<dbReference type="PANTHER" id="PTHR43066">
    <property type="entry name" value="RHOMBOID-RELATED PROTEIN"/>
    <property type="match status" value="1"/>
</dbReference>
<evidence type="ECO:0000256" key="5">
    <source>
        <dbReference type="SAM" id="Phobius"/>
    </source>
</evidence>
<feature type="transmembrane region" description="Helical" evidence="5">
    <location>
        <begin position="89"/>
        <end position="106"/>
    </location>
</feature>
<keyword evidence="8" id="KW-1185">Reference proteome</keyword>
<evidence type="ECO:0000313" key="9">
    <source>
        <dbReference type="RefSeq" id="WP_051377894.1"/>
    </source>
</evidence>
<reference evidence="9" key="2">
    <citation type="journal article" date="2018" name="PLoS Pathog.">
        <title>C-terminal processing of GlyGly-CTERM containing proteins by rhombosortase in Vibrio cholerae.</title>
        <authorList>
            <person name="Gadwal S."/>
            <person name="Johnson T.L."/>
            <person name="Remmer H."/>
            <person name="Sandkvist M."/>
        </authorList>
    </citation>
    <scope>NUCLEOTIDE SEQUENCE</scope>
</reference>
<comment type="subcellular location">
    <subcellularLocation>
        <location evidence="1">Membrane</location>
        <topology evidence="1">Multi-pass membrane protein</topology>
    </subcellularLocation>
</comment>
<feature type="transmembrane region" description="Helical" evidence="5">
    <location>
        <begin position="153"/>
        <end position="171"/>
    </location>
</feature>
<keyword evidence="6" id="KW-0732">Signal</keyword>
<evidence type="ECO:0000256" key="3">
    <source>
        <dbReference type="ARBA" id="ARBA00022989"/>
    </source>
</evidence>
<organism evidence="8 9">
    <name type="scientific">Derxia gummosa DSM 723</name>
    <dbReference type="NCBI Taxonomy" id="1121388"/>
    <lineage>
        <taxon>Bacteria</taxon>
        <taxon>Pseudomonadati</taxon>
        <taxon>Pseudomonadota</taxon>
        <taxon>Betaproteobacteria</taxon>
        <taxon>Burkholderiales</taxon>
        <taxon>Alcaligenaceae</taxon>
        <taxon>Derxia</taxon>
    </lineage>
</organism>
<dbReference type="Proteomes" id="UP000675920">
    <property type="component" value="Unplaced"/>
</dbReference>
<dbReference type="InterPro" id="IPR022764">
    <property type="entry name" value="Peptidase_S54_rhomboid_dom"/>
</dbReference>
<dbReference type="NCBIfam" id="TIGR03902">
    <property type="entry name" value="rhom_GG_sort"/>
    <property type="match status" value="1"/>
</dbReference>
<dbReference type="PANTHER" id="PTHR43066:SF5">
    <property type="entry name" value="RHOMBOID-LIKE PROTEIN 11, CHLOROPLASTIC-RELATED"/>
    <property type="match status" value="1"/>
</dbReference>
<reference evidence="9" key="3">
    <citation type="journal article" date="2024" name="mBio">
        <title>Differential processing of VesB by two rhomboid proteases in Vibrio cholerae.</title>
        <authorList>
            <person name="Roberts C.S."/>
            <person name="Shannon A.B."/>
            <person name="Korotkov K.V."/>
            <person name="Sandkvist M."/>
        </authorList>
    </citation>
    <scope>NUCLEOTIDE SEQUENCE</scope>
</reference>
<dbReference type="EC" id="3.4.21.-" evidence="9"/>
<evidence type="ECO:0000256" key="6">
    <source>
        <dbReference type="SAM" id="SignalP"/>
    </source>
</evidence>
<feature type="chain" id="PRO_5034545329" evidence="6">
    <location>
        <begin position="31"/>
        <end position="222"/>
    </location>
</feature>
<gene>
    <name evidence="9" type="primary">rrtA</name>
</gene>
<evidence type="ECO:0000256" key="4">
    <source>
        <dbReference type="ARBA" id="ARBA00023136"/>
    </source>
</evidence>
<dbReference type="SUPFAM" id="SSF144091">
    <property type="entry name" value="Rhomboid-like"/>
    <property type="match status" value="1"/>
</dbReference>
<dbReference type="Gene3D" id="1.20.1540.10">
    <property type="entry name" value="Rhomboid-like"/>
    <property type="match status" value="1"/>
</dbReference>
<dbReference type="Pfam" id="PF01694">
    <property type="entry name" value="Rhomboid"/>
    <property type="match status" value="1"/>
</dbReference>
<dbReference type="InterPro" id="IPR035952">
    <property type="entry name" value="Rhomboid-like_sf"/>
</dbReference>